<dbReference type="STRING" id="246196.MSMEG_1163"/>
<dbReference type="PATRIC" id="fig|246196.19.peg.1156"/>
<dbReference type="Proteomes" id="UP000000757">
    <property type="component" value="Chromosome"/>
</dbReference>
<name>A0QRL9_MYCS2</name>
<dbReference type="PaxDb" id="246196-MSMEI_1131"/>
<protein>
    <submittedName>
        <fullName evidence="2">Uncharacterized protein</fullName>
    </submittedName>
</protein>
<evidence type="ECO:0000313" key="3">
    <source>
        <dbReference type="Proteomes" id="UP000000757"/>
    </source>
</evidence>
<organism evidence="2 3">
    <name type="scientific">Mycolicibacterium smegmatis (strain ATCC 700084 / mc(2)155)</name>
    <name type="common">Mycobacterium smegmatis</name>
    <dbReference type="NCBI Taxonomy" id="246196"/>
    <lineage>
        <taxon>Bacteria</taxon>
        <taxon>Bacillati</taxon>
        <taxon>Actinomycetota</taxon>
        <taxon>Actinomycetes</taxon>
        <taxon>Mycobacteriales</taxon>
        <taxon>Mycobacteriaceae</taxon>
        <taxon>Mycolicibacterium</taxon>
    </lineage>
</organism>
<accession>A0QRL9</accession>
<keyword evidence="1" id="KW-0472">Membrane</keyword>
<sequence length="40" mass="4051">MSGPVTAGILRSLAATVYIPSAVFGIGQGAGAIRRRAHRA</sequence>
<keyword evidence="3" id="KW-1185">Reference proteome</keyword>
<keyword evidence="1" id="KW-0812">Transmembrane</keyword>
<dbReference type="KEGG" id="msb:LJ00_05790"/>
<reference evidence="2 3" key="1">
    <citation type="submission" date="2006-10" db="EMBL/GenBank/DDBJ databases">
        <authorList>
            <person name="Fleischmann R.D."/>
            <person name="Dodson R.J."/>
            <person name="Haft D.H."/>
            <person name="Merkel J.S."/>
            <person name="Nelson W.C."/>
            <person name="Fraser C.M."/>
        </authorList>
    </citation>
    <scope>NUCLEOTIDE SEQUENCE [LARGE SCALE GENOMIC DNA]</scope>
    <source>
        <strain evidence="3">ATCC 700084 / mc(2)155</strain>
    </source>
</reference>
<dbReference type="EMBL" id="CP000480">
    <property type="protein sequence ID" value="ABK73143.1"/>
    <property type="molecule type" value="Genomic_DNA"/>
</dbReference>
<dbReference type="KEGG" id="msm:MSMEG_1163"/>
<evidence type="ECO:0000256" key="1">
    <source>
        <dbReference type="SAM" id="Phobius"/>
    </source>
</evidence>
<proteinExistence type="predicted"/>
<gene>
    <name evidence="2" type="ordered locus">MSMEG_1163</name>
</gene>
<feature type="transmembrane region" description="Helical" evidence="1">
    <location>
        <begin position="12"/>
        <end position="33"/>
    </location>
</feature>
<dbReference type="AlphaFoldDB" id="A0QRL9"/>
<evidence type="ECO:0000313" key="2">
    <source>
        <dbReference type="EMBL" id="ABK73143.1"/>
    </source>
</evidence>
<keyword evidence="1" id="KW-1133">Transmembrane helix</keyword>